<evidence type="ECO:0000313" key="3">
    <source>
        <dbReference type="Proteomes" id="UP000826014"/>
    </source>
</evidence>
<gene>
    <name evidence="2" type="ORF">RHABOEDO_000567</name>
</gene>
<dbReference type="Proteomes" id="UP000826014">
    <property type="component" value="Chromosome"/>
</dbReference>
<dbReference type="Pfam" id="PF00583">
    <property type="entry name" value="Acetyltransf_1"/>
    <property type="match status" value="1"/>
</dbReference>
<dbReference type="SUPFAM" id="SSF55729">
    <property type="entry name" value="Acyl-CoA N-acyltransferases (Nat)"/>
    <property type="match status" value="1"/>
</dbReference>
<protein>
    <recommendedName>
        <fullName evidence="1">N-acetyltransferase domain-containing protein</fullName>
    </recommendedName>
</protein>
<dbReference type="Gene3D" id="3.40.630.30">
    <property type="match status" value="1"/>
</dbReference>
<dbReference type="CDD" id="cd04301">
    <property type="entry name" value="NAT_SF"/>
    <property type="match status" value="1"/>
</dbReference>
<dbReference type="PROSITE" id="PS51186">
    <property type="entry name" value="GNAT"/>
    <property type="match status" value="1"/>
</dbReference>
<sequence>MAEMEEELDVRYTHITDEAYLRGWLRNPKLQHFLPVSSEQEVHNTLQCWLGFCRYSASLTATLNGTPCGIATLFLMPYQKVSHHCLFKIIVDPIHQNKGVGNSLLKNVIHLAKVYFKLEEIYTEVVEDNPLIHLLHKYDFYQFADQKDYVKENDQYYARLLFGISLI</sequence>
<keyword evidence="3" id="KW-1185">Reference proteome</keyword>
<reference evidence="2 3" key="1">
    <citation type="journal article" date="2022" name="bioRxiv">
        <title>Ecology and evolution of chlamydial symbionts of arthropods.</title>
        <authorList>
            <person name="Halter T."/>
            <person name="Koestlbacher S."/>
            <person name="Collingro A."/>
            <person name="Sixt B.S."/>
            <person name="Toenshoff E.R."/>
            <person name="Hendrickx F."/>
            <person name="Kostanjsek R."/>
            <person name="Horn M."/>
        </authorList>
    </citation>
    <scope>NUCLEOTIDE SEQUENCE [LARGE SCALE GENOMIC DNA]</scope>
    <source>
        <strain evidence="2">W744xW776</strain>
    </source>
</reference>
<evidence type="ECO:0000259" key="1">
    <source>
        <dbReference type="PROSITE" id="PS51186"/>
    </source>
</evidence>
<dbReference type="InterPro" id="IPR016181">
    <property type="entry name" value="Acyl_CoA_acyltransferase"/>
</dbReference>
<accession>A0ABX8UZS1</accession>
<feature type="domain" description="N-acetyltransferase" evidence="1">
    <location>
        <begin position="8"/>
        <end position="163"/>
    </location>
</feature>
<organism evidence="2 3">
    <name type="scientific">Candidatus Rhabdochlamydia oedothoracis</name>
    <dbReference type="NCBI Taxonomy" id="2720720"/>
    <lineage>
        <taxon>Bacteria</taxon>
        <taxon>Pseudomonadati</taxon>
        <taxon>Chlamydiota</taxon>
        <taxon>Chlamydiia</taxon>
        <taxon>Parachlamydiales</taxon>
        <taxon>Candidatus Rhabdochlamydiaceae</taxon>
        <taxon>Candidatus Rhabdochlamydia</taxon>
    </lineage>
</organism>
<evidence type="ECO:0000313" key="2">
    <source>
        <dbReference type="EMBL" id="QYF48411.1"/>
    </source>
</evidence>
<proteinExistence type="predicted"/>
<dbReference type="InterPro" id="IPR000182">
    <property type="entry name" value="GNAT_dom"/>
</dbReference>
<name>A0ABX8UZS1_9BACT</name>
<dbReference type="EMBL" id="CP075587">
    <property type="protein sequence ID" value="QYF48411.1"/>
    <property type="molecule type" value="Genomic_DNA"/>
</dbReference>